<organism evidence="2 3">
    <name type="scientific">Blastopirellula marina</name>
    <dbReference type="NCBI Taxonomy" id="124"/>
    <lineage>
        <taxon>Bacteria</taxon>
        <taxon>Pseudomonadati</taxon>
        <taxon>Planctomycetota</taxon>
        <taxon>Planctomycetia</taxon>
        <taxon>Pirellulales</taxon>
        <taxon>Pirellulaceae</taxon>
        <taxon>Blastopirellula</taxon>
    </lineage>
</organism>
<dbReference type="AlphaFoldDB" id="A0A2S8FEE8"/>
<sequence length="152" mass="16658">MHGISITAQHWQAALQFPTEIALSVTETTSVRLQAARMVQAMLKILLKNSSEREEFAETIKQIQPTIRPASDHPTVSNATRSSPERTQAADKDEKPNVLAASRAVSAEKSSKTNVGVSPPSVNPYPPDLSSSEQRTRYIGRDGPRKLRGKPK</sequence>
<dbReference type="Proteomes" id="UP000238322">
    <property type="component" value="Unassembled WGS sequence"/>
</dbReference>
<evidence type="ECO:0000256" key="1">
    <source>
        <dbReference type="SAM" id="MobiDB-lite"/>
    </source>
</evidence>
<feature type="compositionally biased region" description="Basic and acidic residues" evidence="1">
    <location>
        <begin position="134"/>
        <end position="145"/>
    </location>
</feature>
<protein>
    <submittedName>
        <fullName evidence="2">Uncharacterized protein</fullName>
    </submittedName>
</protein>
<evidence type="ECO:0000313" key="3">
    <source>
        <dbReference type="Proteomes" id="UP000238322"/>
    </source>
</evidence>
<evidence type="ECO:0000313" key="2">
    <source>
        <dbReference type="EMBL" id="PQO30460.1"/>
    </source>
</evidence>
<gene>
    <name evidence="2" type="ORF">C5Y83_24165</name>
</gene>
<feature type="compositionally biased region" description="Polar residues" evidence="1">
    <location>
        <begin position="74"/>
        <end position="86"/>
    </location>
</feature>
<feature type="region of interest" description="Disordered" evidence="1">
    <location>
        <begin position="57"/>
        <end position="152"/>
    </location>
</feature>
<accession>A0A2S8FEE8</accession>
<reference evidence="2 3" key="1">
    <citation type="submission" date="2018-02" db="EMBL/GenBank/DDBJ databases">
        <title>Comparative genomes isolates from brazilian mangrove.</title>
        <authorList>
            <person name="Araujo J.E."/>
            <person name="Taketani R.G."/>
            <person name="Silva M.C.P."/>
            <person name="Loureco M.V."/>
            <person name="Andreote F.D."/>
        </authorList>
    </citation>
    <scope>NUCLEOTIDE SEQUENCE [LARGE SCALE GENOMIC DNA]</scope>
    <source>
        <strain evidence="2 3">Hex-1 MGV</strain>
    </source>
</reference>
<dbReference type="EMBL" id="PUHY01000014">
    <property type="protein sequence ID" value="PQO30460.1"/>
    <property type="molecule type" value="Genomic_DNA"/>
</dbReference>
<proteinExistence type="predicted"/>
<name>A0A2S8FEE8_9BACT</name>
<comment type="caution">
    <text evidence="2">The sequence shown here is derived from an EMBL/GenBank/DDBJ whole genome shotgun (WGS) entry which is preliminary data.</text>
</comment>
<dbReference type="RefSeq" id="WP_105332365.1">
    <property type="nucleotide sequence ID" value="NZ_PUHY01000014.1"/>
</dbReference>